<comment type="caution">
    <text evidence="1">The sequence shown here is derived from an EMBL/GenBank/DDBJ whole genome shotgun (WGS) entry which is preliminary data.</text>
</comment>
<reference evidence="1" key="1">
    <citation type="submission" date="2022-11" db="EMBL/GenBank/DDBJ databases">
        <authorList>
            <person name="Morgan W.R."/>
            <person name="Tartar A."/>
        </authorList>
    </citation>
    <scope>NUCLEOTIDE SEQUENCE</scope>
    <source>
        <strain evidence="1">ARSEF 373</strain>
    </source>
</reference>
<keyword evidence="2" id="KW-1185">Reference proteome</keyword>
<sequence>MTISASENIDGKYLGELNAMFFADSVNEAGDAEPPIYIAVCPDLKSCEALVLESPVEVLEARKVCRVFVTVRLYWTSAHHTNHLIPSTFAV</sequence>
<proteinExistence type="predicted"/>
<gene>
    <name evidence="1" type="ORF">N0F65_007385</name>
</gene>
<reference evidence="1" key="2">
    <citation type="journal article" date="2023" name="Microbiol Resour">
        <title>Decontamination and Annotation of the Draft Genome Sequence of the Oomycete Lagenidium giganteum ARSEF 373.</title>
        <authorList>
            <person name="Morgan W.R."/>
            <person name="Tartar A."/>
        </authorList>
    </citation>
    <scope>NUCLEOTIDE SEQUENCE</scope>
    <source>
        <strain evidence="1">ARSEF 373</strain>
    </source>
</reference>
<dbReference type="EMBL" id="DAKRPA010000351">
    <property type="protein sequence ID" value="DAZ93042.1"/>
    <property type="molecule type" value="Genomic_DNA"/>
</dbReference>
<accession>A0AAV2YI92</accession>
<protein>
    <submittedName>
        <fullName evidence="1">Uncharacterized protein</fullName>
    </submittedName>
</protein>
<name>A0AAV2YI92_9STRA</name>
<dbReference type="AlphaFoldDB" id="A0AAV2YI92"/>
<dbReference type="Proteomes" id="UP001146120">
    <property type="component" value="Unassembled WGS sequence"/>
</dbReference>
<evidence type="ECO:0000313" key="2">
    <source>
        <dbReference type="Proteomes" id="UP001146120"/>
    </source>
</evidence>
<organism evidence="1 2">
    <name type="scientific">Lagenidium giganteum</name>
    <dbReference type="NCBI Taxonomy" id="4803"/>
    <lineage>
        <taxon>Eukaryota</taxon>
        <taxon>Sar</taxon>
        <taxon>Stramenopiles</taxon>
        <taxon>Oomycota</taxon>
        <taxon>Peronosporomycetes</taxon>
        <taxon>Pythiales</taxon>
        <taxon>Pythiaceae</taxon>
    </lineage>
</organism>
<evidence type="ECO:0000313" key="1">
    <source>
        <dbReference type="EMBL" id="DAZ93042.1"/>
    </source>
</evidence>